<proteinExistence type="predicted"/>
<gene>
    <name evidence="1" type="ORF">C457_11356</name>
</gene>
<evidence type="ECO:0000313" key="2">
    <source>
        <dbReference type="Proteomes" id="UP000011559"/>
    </source>
</evidence>
<organism evidence="1 2">
    <name type="scientific">Haloferax prahovense (strain DSM 18310 / JCM 13924 / TL6)</name>
    <dbReference type="NCBI Taxonomy" id="1227461"/>
    <lineage>
        <taxon>Archaea</taxon>
        <taxon>Methanobacteriati</taxon>
        <taxon>Methanobacteriota</taxon>
        <taxon>Stenosarchaea group</taxon>
        <taxon>Halobacteria</taxon>
        <taxon>Halobacteriales</taxon>
        <taxon>Haloferacaceae</taxon>
        <taxon>Haloferax</taxon>
    </lineage>
</organism>
<evidence type="ECO:0000313" key="1">
    <source>
        <dbReference type="EMBL" id="ELZ68598.1"/>
    </source>
</evidence>
<name>M0GAN7_HALPT</name>
<accession>M0GAN7</accession>
<sequence length="61" mass="6889">MIENPPVERPVIAWLIAPQIGIPAIHSARMETNVNRMKIHQIVLTVETILGWIFSERASLS</sequence>
<dbReference type="AlphaFoldDB" id="M0GAN7"/>
<protein>
    <submittedName>
        <fullName evidence="1">Uncharacterized protein</fullName>
    </submittedName>
</protein>
<keyword evidence="2" id="KW-1185">Reference proteome</keyword>
<comment type="caution">
    <text evidence="1">The sequence shown here is derived from an EMBL/GenBank/DDBJ whole genome shotgun (WGS) entry which is preliminary data.</text>
</comment>
<reference evidence="1 2" key="1">
    <citation type="journal article" date="2014" name="PLoS Genet.">
        <title>Phylogenetically driven sequencing of extremely halophilic archaea reveals strategies for static and dynamic osmo-response.</title>
        <authorList>
            <person name="Becker E.A."/>
            <person name="Seitzer P.M."/>
            <person name="Tritt A."/>
            <person name="Larsen D."/>
            <person name="Krusor M."/>
            <person name="Yao A.I."/>
            <person name="Wu D."/>
            <person name="Madern D."/>
            <person name="Eisen J.A."/>
            <person name="Darling A.E."/>
            <person name="Facciotti M.T."/>
        </authorList>
    </citation>
    <scope>NUCLEOTIDE SEQUENCE [LARGE SCALE GENOMIC DNA]</scope>
    <source>
        <strain evidence="2">DSM 18310 / JCM 13924 / TL6</strain>
    </source>
</reference>
<dbReference type="EMBL" id="AOLG01000035">
    <property type="protein sequence ID" value="ELZ68598.1"/>
    <property type="molecule type" value="Genomic_DNA"/>
</dbReference>
<dbReference type="Proteomes" id="UP000011559">
    <property type="component" value="Unassembled WGS sequence"/>
</dbReference>